<feature type="transmembrane region" description="Helical" evidence="1">
    <location>
        <begin position="20"/>
        <end position="42"/>
    </location>
</feature>
<organism evidence="2 3">
    <name type="scientific">Funneliformis caledonium</name>
    <dbReference type="NCBI Taxonomy" id="1117310"/>
    <lineage>
        <taxon>Eukaryota</taxon>
        <taxon>Fungi</taxon>
        <taxon>Fungi incertae sedis</taxon>
        <taxon>Mucoromycota</taxon>
        <taxon>Glomeromycotina</taxon>
        <taxon>Glomeromycetes</taxon>
        <taxon>Glomerales</taxon>
        <taxon>Glomeraceae</taxon>
        <taxon>Funneliformis</taxon>
    </lineage>
</organism>
<evidence type="ECO:0000256" key="1">
    <source>
        <dbReference type="SAM" id="Phobius"/>
    </source>
</evidence>
<name>A0A9N9DW64_9GLOM</name>
<keyword evidence="1" id="KW-0812">Transmembrane</keyword>
<gene>
    <name evidence="2" type="ORF">FCALED_LOCUS11085</name>
</gene>
<dbReference type="Proteomes" id="UP000789570">
    <property type="component" value="Unassembled WGS sequence"/>
</dbReference>
<sequence length="467" mass="54335">MRFNELFTRHRKTEPSSVILLRILIMILLISSLIGYFTILIIEVTNDDPIIADTIIEATEIPIPDMQFQFRYPFELSCFFIRSKEMNLDNSCTDYFEQLEVSSEDNVYIKHFKNMQNLKYVKPEIDENAIRAVSVIAKIVDPNHNSTRSHDLMIFSASDSETIPTPPMSDYDEANLDKMPAIIYFMVKNEWSLIQFTRNIREQIIPSFKDHFGFEPTYYKQNYLLANSQNIPLDFEVGEIFASQITLTVQNFLITKETELRHETNFSMLALVGGAWSLAAALYAALFGVDLIRPWGWVQFYCCGVRKKARNKLIKSLPVIPLINNSERPQPPTSRDISRDEHAALQRRVDALEVFLREYVVDVNYLEAVRVVKISGYPDIEIRYPTSFDFLLNYIFLKNYFQSSIATLSSISGINMKRKKRLKILFLNNYETPPEWKIIDSMAEVQDFYSDVIRLNFIKVYEIGPKN</sequence>
<evidence type="ECO:0000313" key="2">
    <source>
        <dbReference type="EMBL" id="CAG8651398.1"/>
    </source>
</evidence>
<accession>A0A9N9DW64</accession>
<evidence type="ECO:0000313" key="3">
    <source>
        <dbReference type="Proteomes" id="UP000789570"/>
    </source>
</evidence>
<dbReference type="OrthoDB" id="2421077at2759"/>
<dbReference type="AlphaFoldDB" id="A0A9N9DW64"/>
<comment type="caution">
    <text evidence="2">The sequence shown here is derived from an EMBL/GenBank/DDBJ whole genome shotgun (WGS) entry which is preliminary data.</text>
</comment>
<keyword evidence="3" id="KW-1185">Reference proteome</keyword>
<keyword evidence="1" id="KW-1133">Transmembrane helix</keyword>
<keyword evidence="1" id="KW-0472">Membrane</keyword>
<reference evidence="2" key="1">
    <citation type="submission" date="2021-06" db="EMBL/GenBank/DDBJ databases">
        <authorList>
            <person name="Kallberg Y."/>
            <person name="Tangrot J."/>
            <person name="Rosling A."/>
        </authorList>
    </citation>
    <scope>NUCLEOTIDE SEQUENCE</scope>
    <source>
        <strain evidence="2">UK204</strain>
    </source>
</reference>
<protein>
    <submittedName>
        <fullName evidence="2">10170_t:CDS:1</fullName>
    </submittedName>
</protein>
<dbReference type="EMBL" id="CAJVPQ010004440">
    <property type="protein sequence ID" value="CAG8651398.1"/>
    <property type="molecule type" value="Genomic_DNA"/>
</dbReference>
<proteinExistence type="predicted"/>